<organism evidence="1 2">
    <name type="scientific">Pistacia integerrima</name>
    <dbReference type="NCBI Taxonomy" id="434235"/>
    <lineage>
        <taxon>Eukaryota</taxon>
        <taxon>Viridiplantae</taxon>
        <taxon>Streptophyta</taxon>
        <taxon>Embryophyta</taxon>
        <taxon>Tracheophyta</taxon>
        <taxon>Spermatophyta</taxon>
        <taxon>Magnoliopsida</taxon>
        <taxon>eudicotyledons</taxon>
        <taxon>Gunneridae</taxon>
        <taxon>Pentapetalae</taxon>
        <taxon>rosids</taxon>
        <taxon>malvids</taxon>
        <taxon>Sapindales</taxon>
        <taxon>Anacardiaceae</taxon>
        <taxon>Pistacia</taxon>
    </lineage>
</organism>
<keyword evidence="2" id="KW-1185">Reference proteome</keyword>
<evidence type="ECO:0000313" key="2">
    <source>
        <dbReference type="Proteomes" id="UP001163603"/>
    </source>
</evidence>
<evidence type="ECO:0000313" key="1">
    <source>
        <dbReference type="EMBL" id="KAJ0042349.1"/>
    </source>
</evidence>
<sequence length="75" mass="8748">MATNLVFHACTWHIDIDLHFIRELVTHGALHLWHVPMASQLVDLFTKGLSRERFQTLCVQLQLGDLSLKLRRSIR</sequence>
<dbReference type="Proteomes" id="UP001163603">
    <property type="component" value="Chromosome 4"/>
</dbReference>
<accession>A0ACC0YX85</accession>
<dbReference type="EMBL" id="CM047739">
    <property type="protein sequence ID" value="KAJ0042349.1"/>
    <property type="molecule type" value="Genomic_DNA"/>
</dbReference>
<reference evidence="2" key="1">
    <citation type="journal article" date="2023" name="G3 (Bethesda)">
        <title>Genome assembly and association tests identify interacting loci associated with vigor, precocity, and sex in interspecific pistachio rootstocks.</title>
        <authorList>
            <person name="Palmer W."/>
            <person name="Jacygrad E."/>
            <person name="Sagayaradj S."/>
            <person name="Cavanaugh K."/>
            <person name="Han R."/>
            <person name="Bertier L."/>
            <person name="Beede B."/>
            <person name="Kafkas S."/>
            <person name="Golino D."/>
            <person name="Preece J."/>
            <person name="Michelmore R."/>
        </authorList>
    </citation>
    <scope>NUCLEOTIDE SEQUENCE [LARGE SCALE GENOMIC DNA]</scope>
</reference>
<comment type="caution">
    <text evidence="1">The sequence shown here is derived from an EMBL/GenBank/DDBJ whole genome shotgun (WGS) entry which is preliminary data.</text>
</comment>
<protein>
    <submittedName>
        <fullName evidence="1">Uncharacterized protein</fullName>
    </submittedName>
</protein>
<proteinExistence type="predicted"/>
<name>A0ACC0YX85_9ROSI</name>
<gene>
    <name evidence="1" type="ORF">Pint_18511</name>
</gene>